<proteinExistence type="predicted"/>
<reference evidence="2" key="1">
    <citation type="submission" date="2019-01" db="EMBL/GenBank/DDBJ databases">
        <title>Cytophagaceae bacterium strain CAR-16.</title>
        <authorList>
            <person name="Chen W.-M."/>
        </authorList>
    </citation>
    <scope>NUCLEOTIDE SEQUENCE [LARGE SCALE GENOMIC DNA]</scope>
    <source>
        <strain evidence="2">ICH-30</strain>
    </source>
</reference>
<keyword evidence="2" id="KW-1185">Reference proteome</keyword>
<dbReference type="RefSeq" id="WP_129465662.1">
    <property type="nucleotide sequence ID" value="NZ_SBKQ01000021.1"/>
</dbReference>
<dbReference type="Proteomes" id="UP000289734">
    <property type="component" value="Unassembled WGS sequence"/>
</dbReference>
<sequence>MKNILLFLSIILFWNNVYCQKIKFYDAYIQTLNDPIDVLYFNQKHNEIISQSIIFSKNSINEGIYSDNDKEFQKIQLTTKKSKFSYYFYSIYKYDSINKSFILKNYILKKNPATQLEWKELQFSKIKEKNISYECSDKVFDNIIFTYSIGSGNEFIIQRNEKNNLTWKLIGLDCEIINFNNIKDNFKINVEEKFICIKNFNSFMFIYGDFD</sequence>
<comment type="caution">
    <text evidence="1">The sequence shown here is derived from an EMBL/GenBank/DDBJ whole genome shotgun (WGS) entry which is preliminary data.</text>
</comment>
<evidence type="ECO:0000313" key="2">
    <source>
        <dbReference type="Proteomes" id="UP000289734"/>
    </source>
</evidence>
<evidence type="ECO:0000313" key="1">
    <source>
        <dbReference type="EMBL" id="RXR27623.1"/>
    </source>
</evidence>
<organism evidence="1 2">
    <name type="scientific">Flavobacterium piscinae</name>
    <dbReference type="NCBI Taxonomy" id="2506424"/>
    <lineage>
        <taxon>Bacteria</taxon>
        <taxon>Pseudomonadati</taxon>
        <taxon>Bacteroidota</taxon>
        <taxon>Flavobacteriia</taxon>
        <taxon>Flavobacteriales</taxon>
        <taxon>Flavobacteriaceae</taxon>
        <taxon>Flavobacterium</taxon>
    </lineage>
</organism>
<protein>
    <submittedName>
        <fullName evidence="1">Uncharacterized protein</fullName>
    </submittedName>
</protein>
<dbReference type="EMBL" id="SBKQ01000021">
    <property type="protein sequence ID" value="RXR27623.1"/>
    <property type="molecule type" value="Genomic_DNA"/>
</dbReference>
<accession>A0A4Q1KEL0</accession>
<name>A0A4Q1KEL0_9FLAO</name>
<dbReference type="AlphaFoldDB" id="A0A4Q1KEL0"/>
<gene>
    <name evidence="1" type="ORF">EQG68_14775</name>
</gene>